<dbReference type="Pfam" id="PF02450">
    <property type="entry name" value="LCAT"/>
    <property type="match status" value="1"/>
</dbReference>
<keyword evidence="2" id="KW-1185">Reference proteome</keyword>
<dbReference type="OrthoDB" id="190846at2759"/>
<dbReference type="STRING" id="90262.A0A1X2I807"/>
<dbReference type="InterPro" id="IPR029058">
    <property type="entry name" value="AB_hydrolase_fold"/>
</dbReference>
<name>A0A1X2I807_9FUNG</name>
<dbReference type="PANTHER" id="PTHR11440">
    <property type="entry name" value="LECITHIN-CHOLESTEROL ACYLTRANSFERASE-RELATED"/>
    <property type="match status" value="1"/>
</dbReference>
<feature type="non-terminal residue" evidence="1">
    <location>
        <position position="1"/>
    </location>
</feature>
<keyword evidence="1" id="KW-0012">Acyltransferase</keyword>
<dbReference type="EMBL" id="MCGE01000022">
    <property type="protein sequence ID" value="ORZ11249.1"/>
    <property type="molecule type" value="Genomic_DNA"/>
</dbReference>
<accession>A0A1X2I807</accession>
<reference evidence="1 2" key="1">
    <citation type="submission" date="2016-07" db="EMBL/GenBank/DDBJ databases">
        <title>Pervasive Adenine N6-methylation of Active Genes in Fungi.</title>
        <authorList>
            <consortium name="DOE Joint Genome Institute"/>
            <person name="Mondo S.J."/>
            <person name="Dannebaum R.O."/>
            <person name="Kuo R.C."/>
            <person name="Labutti K."/>
            <person name="Haridas S."/>
            <person name="Kuo A."/>
            <person name="Salamov A."/>
            <person name="Ahrendt S.R."/>
            <person name="Lipzen A."/>
            <person name="Sullivan W."/>
            <person name="Andreopoulos W.B."/>
            <person name="Clum A."/>
            <person name="Lindquist E."/>
            <person name="Daum C."/>
            <person name="Ramamoorthy G.K."/>
            <person name="Gryganskyi A."/>
            <person name="Culley D."/>
            <person name="Magnuson J.K."/>
            <person name="James T.Y."/>
            <person name="O'Malley M.A."/>
            <person name="Stajich J.E."/>
            <person name="Spatafora J.W."/>
            <person name="Visel A."/>
            <person name="Grigoriev I.V."/>
        </authorList>
    </citation>
    <scope>NUCLEOTIDE SEQUENCE [LARGE SCALE GENOMIC DNA]</scope>
    <source>
        <strain evidence="1 2">NRRL 1336</strain>
    </source>
</reference>
<organism evidence="1 2">
    <name type="scientific">Absidia repens</name>
    <dbReference type="NCBI Taxonomy" id="90262"/>
    <lineage>
        <taxon>Eukaryota</taxon>
        <taxon>Fungi</taxon>
        <taxon>Fungi incertae sedis</taxon>
        <taxon>Mucoromycota</taxon>
        <taxon>Mucoromycotina</taxon>
        <taxon>Mucoromycetes</taxon>
        <taxon>Mucorales</taxon>
        <taxon>Cunninghamellaceae</taxon>
        <taxon>Absidia</taxon>
    </lineage>
</organism>
<protein>
    <submittedName>
        <fullName evidence="1">Lecithin:cholesterol/phospholipid:diacylglycerol acyltransferase</fullName>
    </submittedName>
</protein>
<dbReference type="GO" id="GO:0008374">
    <property type="term" value="F:O-acyltransferase activity"/>
    <property type="evidence" value="ECO:0007669"/>
    <property type="project" value="InterPro"/>
</dbReference>
<proteinExistence type="predicted"/>
<keyword evidence="1" id="KW-0808">Transferase</keyword>
<gene>
    <name evidence="1" type="ORF">BCR42DRAFT_332921</name>
</gene>
<dbReference type="InterPro" id="IPR003386">
    <property type="entry name" value="LACT/PDAT_acylTrfase"/>
</dbReference>
<sequence length="484" mass="54454">RDELGLEAHFPVIMIPGISSSIIESWGTSEKFKNYYRKRIWGTYDMIQLIITNKSAWFELMKLDPTTGLDPEGIKLRAAEGFDAAEYVLPGYWIWSKVLKNLSAIGYDTTNMYMASYDWRLSLELLEHRDRYFTKLKNRIEHNKRMFERRTVIIGHSMGSTVLHYFLKWVESSKGGNGGKQWTENHVENVVHIGGALLGTPKALTFLLSGGNKIWGDLNSAPDDMDNMENQTSFGEYLSFLPHHDTEIDDETRTDVITRPSSFSPLLNHTLDTTMTLMESMASPEFISSLHNNYSHGITSSKKQLEENDDIPRKWTNPLESKLPNAPSTTIYNLYGIGLPTERSYYFVTPDLTDLPIENDQCNAYGNTPTVSGDSTTIPLFIDSSVSNSTGNIELGIRLTDGDFTVPVISNGYMSSPLGGGWTEHADLYNPGHSQIIAREYQHKTTKGTLDLLQIVSGHGENVTERLYSNIEGMAQQISLVHQA</sequence>
<evidence type="ECO:0000313" key="2">
    <source>
        <dbReference type="Proteomes" id="UP000193560"/>
    </source>
</evidence>
<dbReference type="Gene3D" id="3.40.50.1820">
    <property type="entry name" value="alpha/beta hydrolase"/>
    <property type="match status" value="1"/>
</dbReference>
<dbReference type="Proteomes" id="UP000193560">
    <property type="component" value="Unassembled WGS sequence"/>
</dbReference>
<dbReference type="AlphaFoldDB" id="A0A1X2I807"/>
<dbReference type="SUPFAM" id="SSF53474">
    <property type="entry name" value="alpha/beta-Hydrolases"/>
    <property type="match status" value="1"/>
</dbReference>
<evidence type="ECO:0000313" key="1">
    <source>
        <dbReference type="EMBL" id="ORZ11249.1"/>
    </source>
</evidence>
<dbReference type="GO" id="GO:0006629">
    <property type="term" value="P:lipid metabolic process"/>
    <property type="evidence" value="ECO:0007669"/>
    <property type="project" value="InterPro"/>
</dbReference>
<comment type="caution">
    <text evidence="1">The sequence shown here is derived from an EMBL/GenBank/DDBJ whole genome shotgun (WGS) entry which is preliminary data.</text>
</comment>